<evidence type="ECO:0000256" key="1">
    <source>
        <dbReference type="ARBA" id="ARBA00022617"/>
    </source>
</evidence>
<evidence type="ECO:0000313" key="8">
    <source>
        <dbReference type="Proteomes" id="UP000008461"/>
    </source>
</evidence>
<dbReference type="PANTHER" id="PTHR35008">
    <property type="entry name" value="BLL4482 PROTEIN-RELATED"/>
    <property type="match status" value="1"/>
</dbReference>
<dbReference type="InterPro" id="IPR009056">
    <property type="entry name" value="Cyt_c-like_dom"/>
</dbReference>
<feature type="domain" description="Cytochrome c" evidence="6">
    <location>
        <begin position="195"/>
        <end position="291"/>
    </location>
</feature>
<dbReference type="GO" id="GO:0046872">
    <property type="term" value="F:metal ion binding"/>
    <property type="evidence" value="ECO:0007669"/>
    <property type="project" value="UniProtKB-KW"/>
</dbReference>
<gene>
    <name evidence="7" type="ordered locus">Halhy_1193</name>
</gene>
<dbReference type="HOGENOM" id="CLU_923651_0_0_10"/>
<evidence type="ECO:0000313" key="7">
    <source>
        <dbReference type="EMBL" id="AEE49090.1"/>
    </source>
</evidence>
<proteinExistence type="predicted"/>
<keyword evidence="5" id="KW-0812">Transmembrane</keyword>
<dbReference type="PROSITE" id="PS51007">
    <property type="entry name" value="CYTC"/>
    <property type="match status" value="2"/>
</dbReference>
<dbReference type="GO" id="GO:0020037">
    <property type="term" value="F:heme binding"/>
    <property type="evidence" value="ECO:0007669"/>
    <property type="project" value="InterPro"/>
</dbReference>
<protein>
    <recommendedName>
        <fullName evidence="6">Cytochrome c domain-containing protein</fullName>
    </recommendedName>
</protein>
<sequence>MKKIFKWIGIILGGLVLILLCTVFLMNSSYNRRLKKTYTIQPASLKIPQDSLSLVEGKKWVNNLCTHCHGNQLEGTKFLNDPAFGLLIAPNLTPAGVAKEYRDADWVRAIRHGVGLDGRPLIIMPSNEFHSLSEEHLGQIIAYLKTVPPVKKDWEDSQFTLLAKVLVQAGALGKAIPAEYLDHNAKLKSSPTKKDSRVYGAYLVQVSGCRACHGEQLNGAPNHDPAGPVGANISPGGNLAKWGAEGFIKTIRTGTTPEGKKLDQKYMPWQNIAQQDDEALKAIYTYLMAQPKLETPKELAKVE</sequence>
<evidence type="ECO:0000256" key="5">
    <source>
        <dbReference type="SAM" id="Phobius"/>
    </source>
</evidence>
<dbReference type="Pfam" id="PF13442">
    <property type="entry name" value="Cytochrome_CBB3"/>
    <property type="match status" value="1"/>
</dbReference>
<evidence type="ECO:0000256" key="2">
    <source>
        <dbReference type="ARBA" id="ARBA00022723"/>
    </source>
</evidence>
<keyword evidence="8" id="KW-1185">Reference proteome</keyword>
<dbReference type="SUPFAM" id="SSF46626">
    <property type="entry name" value="Cytochrome c"/>
    <property type="match status" value="2"/>
</dbReference>
<evidence type="ECO:0000256" key="3">
    <source>
        <dbReference type="ARBA" id="ARBA00023004"/>
    </source>
</evidence>
<keyword evidence="2 4" id="KW-0479">Metal-binding</keyword>
<dbReference type="KEGG" id="hhy:Halhy_1193"/>
<organism evidence="7 8">
    <name type="scientific">Haliscomenobacter hydrossis (strain ATCC 27775 / DSM 1100 / LMG 10767 / O)</name>
    <dbReference type="NCBI Taxonomy" id="760192"/>
    <lineage>
        <taxon>Bacteria</taxon>
        <taxon>Pseudomonadati</taxon>
        <taxon>Bacteroidota</taxon>
        <taxon>Saprospiria</taxon>
        <taxon>Saprospirales</taxon>
        <taxon>Haliscomenobacteraceae</taxon>
        <taxon>Haliscomenobacter</taxon>
    </lineage>
</organism>
<dbReference type="AlphaFoldDB" id="F4KSY3"/>
<keyword evidence="5" id="KW-0472">Membrane</keyword>
<keyword evidence="1 4" id="KW-0349">Heme</keyword>
<name>F4KSY3_HALH1</name>
<evidence type="ECO:0000259" key="6">
    <source>
        <dbReference type="PROSITE" id="PS51007"/>
    </source>
</evidence>
<dbReference type="Proteomes" id="UP000008461">
    <property type="component" value="Chromosome"/>
</dbReference>
<reference key="2">
    <citation type="submission" date="2011-04" db="EMBL/GenBank/DDBJ databases">
        <title>Complete sequence of chromosome of Haliscomenobacter hydrossis DSM 1100.</title>
        <authorList>
            <consortium name="US DOE Joint Genome Institute (JGI-PGF)"/>
            <person name="Lucas S."/>
            <person name="Han J."/>
            <person name="Lapidus A."/>
            <person name="Bruce D."/>
            <person name="Goodwin L."/>
            <person name="Pitluck S."/>
            <person name="Peters L."/>
            <person name="Kyrpides N."/>
            <person name="Mavromatis K."/>
            <person name="Ivanova N."/>
            <person name="Ovchinnikova G."/>
            <person name="Pagani I."/>
            <person name="Daligault H."/>
            <person name="Detter J.C."/>
            <person name="Han C."/>
            <person name="Land M."/>
            <person name="Hauser L."/>
            <person name="Markowitz V."/>
            <person name="Cheng J.-F."/>
            <person name="Hugenholtz P."/>
            <person name="Woyke T."/>
            <person name="Wu D."/>
            <person name="Verbarg S."/>
            <person name="Frueling A."/>
            <person name="Brambilla E."/>
            <person name="Klenk H.-P."/>
            <person name="Eisen J.A."/>
        </authorList>
    </citation>
    <scope>NUCLEOTIDE SEQUENCE</scope>
    <source>
        <strain>DSM 1100</strain>
    </source>
</reference>
<dbReference type="eggNOG" id="COG2010">
    <property type="taxonomic scope" value="Bacteria"/>
</dbReference>
<keyword evidence="5" id="KW-1133">Transmembrane helix</keyword>
<dbReference type="STRING" id="760192.Halhy_1193"/>
<dbReference type="Gene3D" id="1.10.760.10">
    <property type="entry name" value="Cytochrome c-like domain"/>
    <property type="match status" value="2"/>
</dbReference>
<dbReference type="PANTHER" id="PTHR35008:SF4">
    <property type="entry name" value="BLL4482 PROTEIN"/>
    <property type="match status" value="1"/>
</dbReference>
<dbReference type="GO" id="GO:0009055">
    <property type="term" value="F:electron transfer activity"/>
    <property type="evidence" value="ECO:0007669"/>
    <property type="project" value="InterPro"/>
</dbReference>
<dbReference type="EMBL" id="CP002691">
    <property type="protein sequence ID" value="AEE49090.1"/>
    <property type="molecule type" value="Genomic_DNA"/>
</dbReference>
<dbReference type="InterPro" id="IPR051459">
    <property type="entry name" value="Cytochrome_c-type_DH"/>
</dbReference>
<accession>F4KSY3</accession>
<feature type="transmembrane region" description="Helical" evidence="5">
    <location>
        <begin position="7"/>
        <end position="26"/>
    </location>
</feature>
<dbReference type="InterPro" id="IPR036909">
    <property type="entry name" value="Cyt_c-like_dom_sf"/>
</dbReference>
<dbReference type="RefSeq" id="WP_013763645.1">
    <property type="nucleotide sequence ID" value="NC_015510.1"/>
</dbReference>
<keyword evidence="3 4" id="KW-0408">Iron</keyword>
<reference evidence="7 8" key="1">
    <citation type="journal article" date="2011" name="Stand. Genomic Sci.">
        <title>Complete genome sequence of Haliscomenobacter hydrossis type strain (O).</title>
        <authorList>
            <consortium name="US DOE Joint Genome Institute (JGI-PGF)"/>
            <person name="Daligault H."/>
            <person name="Lapidus A."/>
            <person name="Zeytun A."/>
            <person name="Nolan M."/>
            <person name="Lucas S."/>
            <person name="Del Rio T.G."/>
            <person name="Tice H."/>
            <person name="Cheng J.F."/>
            <person name="Tapia R."/>
            <person name="Han C."/>
            <person name="Goodwin L."/>
            <person name="Pitluck S."/>
            <person name="Liolios K."/>
            <person name="Pagani I."/>
            <person name="Ivanova N."/>
            <person name="Huntemann M."/>
            <person name="Mavromatis K."/>
            <person name="Mikhailova N."/>
            <person name="Pati A."/>
            <person name="Chen A."/>
            <person name="Palaniappan K."/>
            <person name="Land M."/>
            <person name="Hauser L."/>
            <person name="Brambilla E.M."/>
            <person name="Rohde M."/>
            <person name="Verbarg S."/>
            <person name="Goker M."/>
            <person name="Bristow J."/>
            <person name="Eisen J.A."/>
            <person name="Markowitz V."/>
            <person name="Hugenholtz P."/>
            <person name="Kyrpides N.C."/>
            <person name="Klenk H.P."/>
            <person name="Woyke T."/>
        </authorList>
    </citation>
    <scope>NUCLEOTIDE SEQUENCE [LARGE SCALE GENOMIC DNA]</scope>
    <source>
        <strain evidence="8">ATCC 27775 / DSM 1100 / LMG 10767 / O</strain>
    </source>
</reference>
<feature type="domain" description="Cytochrome c" evidence="6">
    <location>
        <begin position="52"/>
        <end position="148"/>
    </location>
</feature>
<dbReference type="OrthoDB" id="9779283at2"/>
<evidence type="ECO:0000256" key="4">
    <source>
        <dbReference type="PROSITE-ProRule" id="PRU00433"/>
    </source>
</evidence>